<keyword evidence="2" id="KW-1185">Reference proteome</keyword>
<evidence type="ECO:0000313" key="2">
    <source>
        <dbReference type="Proteomes" id="UP000077684"/>
    </source>
</evidence>
<dbReference type="Proteomes" id="UP000077684">
    <property type="component" value="Unassembled WGS sequence"/>
</dbReference>
<protein>
    <submittedName>
        <fullName evidence="1">Uncharacterized protein</fullName>
    </submittedName>
</protein>
<sequence>MAIIHSLAVRASGSTQRPRRRVHKERIIELCGRRDEEANNLLRGYVNEAIRLNGTGRSTPMRSCAAVLRSPL</sequence>
<reference evidence="1" key="1">
    <citation type="submission" date="2016-04" db="EMBL/GenBank/DDBJ databases">
        <authorList>
            <person name="Nguyen H.D."/>
            <person name="Samba Siva P."/>
            <person name="Cullis J."/>
            <person name="Levesque C.A."/>
            <person name="Hambleton S."/>
        </authorList>
    </citation>
    <scope>NUCLEOTIDE SEQUENCE</scope>
    <source>
        <strain evidence="1">DAOMC 236426</strain>
    </source>
</reference>
<dbReference type="AlphaFoldDB" id="A0A8X7SUE3"/>
<gene>
    <name evidence="1" type="ORF">A4X06_0g6913</name>
</gene>
<dbReference type="EMBL" id="LWDE02001090">
    <property type="protein sequence ID" value="KAE8242436.1"/>
    <property type="molecule type" value="Genomic_DNA"/>
</dbReference>
<accession>A0A8X7SUE3</accession>
<proteinExistence type="predicted"/>
<evidence type="ECO:0000313" key="1">
    <source>
        <dbReference type="EMBL" id="KAE8242436.1"/>
    </source>
</evidence>
<reference evidence="1" key="2">
    <citation type="journal article" date="2019" name="IMA Fungus">
        <title>Genome sequencing and comparison of five Tilletia species to identify candidate genes for the detection of regulated species infecting wheat.</title>
        <authorList>
            <person name="Nguyen H.D.T."/>
            <person name="Sultana T."/>
            <person name="Kesanakurti P."/>
            <person name="Hambleton S."/>
        </authorList>
    </citation>
    <scope>NUCLEOTIDE SEQUENCE</scope>
    <source>
        <strain evidence="1">DAOMC 236426</strain>
    </source>
</reference>
<organism evidence="1 2">
    <name type="scientific">Tilletia controversa</name>
    <name type="common">dwarf bunt fungus</name>
    <dbReference type="NCBI Taxonomy" id="13291"/>
    <lineage>
        <taxon>Eukaryota</taxon>
        <taxon>Fungi</taxon>
        <taxon>Dikarya</taxon>
        <taxon>Basidiomycota</taxon>
        <taxon>Ustilaginomycotina</taxon>
        <taxon>Exobasidiomycetes</taxon>
        <taxon>Tilletiales</taxon>
        <taxon>Tilletiaceae</taxon>
        <taxon>Tilletia</taxon>
    </lineage>
</organism>
<name>A0A8X7SUE3_9BASI</name>
<comment type="caution">
    <text evidence="1">The sequence shown here is derived from an EMBL/GenBank/DDBJ whole genome shotgun (WGS) entry which is preliminary data.</text>
</comment>